<comment type="catalytic activity">
    <reaction evidence="4 5">
        <text>L-cysteine + L-glutamate + ATP = gamma-L-glutamyl-L-cysteine + ADP + phosphate + H(+)</text>
        <dbReference type="Rhea" id="RHEA:13285"/>
        <dbReference type="ChEBI" id="CHEBI:15378"/>
        <dbReference type="ChEBI" id="CHEBI:29985"/>
        <dbReference type="ChEBI" id="CHEBI:30616"/>
        <dbReference type="ChEBI" id="CHEBI:35235"/>
        <dbReference type="ChEBI" id="CHEBI:43474"/>
        <dbReference type="ChEBI" id="CHEBI:58173"/>
        <dbReference type="ChEBI" id="CHEBI:456216"/>
        <dbReference type="EC" id="6.3.2.2"/>
    </reaction>
</comment>
<evidence type="ECO:0000313" key="8">
    <source>
        <dbReference type="Proteomes" id="UP000230886"/>
    </source>
</evidence>
<feature type="region of interest" description="Disordered" evidence="6">
    <location>
        <begin position="373"/>
        <end position="392"/>
    </location>
</feature>
<proteinExistence type="inferred from homology"/>
<dbReference type="RefSeq" id="WP_075832389.1">
    <property type="nucleotide sequence ID" value="NZ_NOVD01000002.1"/>
</dbReference>
<sequence>MGATCSTESTAGRHESTTPTVGVEEEFILVDPTSWLPSTDNAAVAETASTLGLDLQLELSRCQVETNSPVCCGIDELRTHLTDMRRLAAKAAELNGCRLLAVGAPLSGPSRFEISDSPRYRRMGERFGALAAEQSICGCHIHVGVADQVQAVQVCNHVRIWLPALLALSANSRVHQGVDTDFASWRAIQWSRWPVAGPPPYFETTGDFDTAVAKMVDCGVMLDKRMAYWDIRPSCHLPTVEIRVCDVQPTAEDAALLATLGRALVATALRAIDRGIEAPNISLESLRLATWVSAKEGVLGASIDPITSQRISATELLHRLLIHVRDSLDEGGEYASVESALQLKSVTGNGSDWQQRTLRQVCLRELIARAVQRTVPTAPTGTDTHDEPTTDQ</sequence>
<evidence type="ECO:0000256" key="3">
    <source>
        <dbReference type="ARBA" id="ARBA00022840"/>
    </source>
</evidence>
<accession>A0A2A5JFS5</accession>
<dbReference type="Proteomes" id="UP000230886">
    <property type="component" value="Unassembled WGS sequence"/>
</dbReference>
<comment type="function">
    <text evidence="5">ATP-dependent carboxylate-amine ligase which exhibits weak glutamate--cysteine ligase activity.</text>
</comment>
<evidence type="ECO:0000256" key="4">
    <source>
        <dbReference type="ARBA" id="ARBA00048819"/>
    </source>
</evidence>
<dbReference type="GO" id="GO:0004357">
    <property type="term" value="F:glutamate-cysteine ligase activity"/>
    <property type="evidence" value="ECO:0007669"/>
    <property type="project" value="UniProtKB-EC"/>
</dbReference>
<dbReference type="AlphaFoldDB" id="A0A2A5JFS5"/>
<comment type="caution">
    <text evidence="7">The sequence shown here is derived from an EMBL/GenBank/DDBJ whole genome shotgun (WGS) entry which is preliminary data.</text>
</comment>
<dbReference type="PANTHER" id="PTHR36510:SF1">
    <property type="entry name" value="GLUTAMATE--CYSTEINE LIGASE 2-RELATED"/>
    <property type="match status" value="1"/>
</dbReference>
<dbReference type="EC" id="6.3.2.2" evidence="5"/>
<keyword evidence="2 5" id="KW-0547">Nucleotide-binding</keyword>
<evidence type="ECO:0000256" key="2">
    <source>
        <dbReference type="ARBA" id="ARBA00022741"/>
    </source>
</evidence>
<comment type="similarity">
    <text evidence="5">Belongs to the glutamate--cysteine ligase type 2 family. YbdK subfamily.</text>
</comment>
<evidence type="ECO:0000256" key="5">
    <source>
        <dbReference type="HAMAP-Rule" id="MF_01609"/>
    </source>
</evidence>
<dbReference type="GO" id="GO:0005524">
    <property type="term" value="F:ATP binding"/>
    <property type="evidence" value="ECO:0007669"/>
    <property type="project" value="UniProtKB-KW"/>
</dbReference>
<evidence type="ECO:0000256" key="6">
    <source>
        <dbReference type="SAM" id="MobiDB-lite"/>
    </source>
</evidence>
<evidence type="ECO:0000313" key="7">
    <source>
        <dbReference type="EMBL" id="PCK28440.1"/>
    </source>
</evidence>
<dbReference type="InterPro" id="IPR050141">
    <property type="entry name" value="GCL_type2/YbdK_subfam"/>
</dbReference>
<dbReference type="SUPFAM" id="SSF55931">
    <property type="entry name" value="Glutamine synthetase/guanido kinase"/>
    <property type="match status" value="1"/>
</dbReference>
<dbReference type="EMBL" id="NOVD01000002">
    <property type="protein sequence ID" value="PCK28440.1"/>
    <property type="molecule type" value="Genomic_DNA"/>
</dbReference>
<dbReference type="NCBIfam" id="NF010041">
    <property type="entry name" value="PRK13517.1-1"/>
    <property type="match status" value="1"/>
</dbReference>
<gene>
    <name evidence="7" type="ORF">CHR55_03635</name>
</gene>
<name>A0A2A5JFS5_RHOSG</name>
<dbReference type="InterPro" id="IPR014746">
    <property type="entry name" value="Gln_synth/guanido_kin_cat_dom"/>
</dbReference>
<feature type="compositionally biased region" description="Basic and acidic residues" evidence="6">
    <location>
        <begin position="383"/>
        <end position="392"/>
    </location>
</feature>
<organism evidence="7 8">
    <name type="scientific">Rhodococcus qingshengii</name>
    <dbReference type="NCBI Taxonomy" id="334542"/>
    <lineage>
        <taxon>Bacteria</taxon>
        <taxon>Bacillati</taxon>
        <taxon>Actinomycetota</taxon>
        <taxon>Actinomycetes</taxon>
        <taxon>Mycobacteriales</taxon>
        <taxon>Nocardiaceae</taxon>
        <taxon>Rhodococcus</taxon>
        <taxon>Rhodococcus erythropolis group</taxon>
    </lineage>
</organism>
<dbReference type="GO" id="GO:0042398">
    <property type="term" value="P:modified amino acid biosynthetic process"/>
    <property type="evidence" value="ECO:0007669"/>
    <property type="project" value="InterPro"/>
</dbReference>
<evidence type="ECO:0000256" key="1">
    <source>
        <dbReference type="ARBA" id="ARBA00022598"/>
    </source>
</evidence>
<dbReference type="PANTHER" id="PTHR36510">
    <property type="entry name" value="GLUTAMATE--CYSTEINE LIGASE 2-RELATED"/>
    <property type="match status" value="1"/>
</dbReference>
<keyword evidence="1 5" id="KW-0436">Ligase</keyword>
<dbReference type="Gene3D" id="3.30.590.20">
    <property type="match status" value="1"/>
</dbReference>
<reference evidence="7 8" key="1">
    <citation type="submission" date="2017-07" db="EMBL/GenBank/DDBJ databases">
        <title>Draft sequence of Rhodococcus enclensis 23b-28.</title>
        <authorList>
            <person name="Besaury L."/>
            <person name="Sancelme M."/>
            <person name="Amato P."/>
            <person name="Lallement A."/>
            <person name="Delort A.-M."/>
        </authorList>
    </citation>
    <scope>NUCLEOTIDE SEQUENCE [LARGE SCALE GENOMIC DNA]</scope>
    <source>
        <strain evidence="7 8">23b-28</strain>
    </source>
</reference>
<dbReference type="HAMAP" id="MF_01609">
    <property type="entry name" value="Glu_cys_ligase_2"/>
    <property type="match status" value="1"/>
</dbReference>
<dbReference type="Pfam" id="PF04107">
    <property type="entry name" value="GCS2"/>
    <property type="match status" value="1"/>
</dbReference>
<protein>
    <recommendedName>
        <fullName evidence="5">Putative glutamate--cysteine ligase 2</fullName>
        <ecNumber evidence="5">6.3.2.2</ecNumber>
    </recommendedName>
    <alternativeName>
        <fullName evidence="5">Gamma-glutamylcysteine synthetase 2</fullName>
        <shortName evidence="5">GCS 2</shortName>
        <shortName evidence="5">Gamma-GCS 2</shortName>
    </alternativeName>
</protein>
<dbReference type="InterPro" id="IPR006336">
    <property type="entry name" value="GCS2"/>
</dbReference>
<dbReference type="InterPro" id="IPR011793">
    <property type="entry name" value="YbdK"/>
</dbReference>
<keyword evidence="3 5" id="KW-0067">ATP-binding</keyword>
<feature type="region of interest" description="Disordered" evidence="6">
    <location>
        <begin position="1"/>
        <end position="22"/>
    </location>
</feature>
<dbReference type="NCBIfam" id="TIGR02050">
    <property type="entry name" value="gshA_cyan_rel"/>
    <property type="match status" value="1"/>
</dbReference>
<feature type="compositionally biased region" description="Polar residues" evidence="6">
    <location>
        <begin position="1"/>
        <end position="10"/>
    </location>
</feature>